<dbReference type="Proteomes" id="UP001329430">
    <property type="component" value="Chromosome 2"/>
</dbReference>
<evidence type="ECO:0000313" key="14">
    <source>
        <dbReference type="EMBL" id="KAK5647772.1"/>
    </source>
</evidence>
<keyword evidence="4 12" id="KW-0894">Sodium channel</keyword>
<evidence type="ECO:0000256" key="13">
    <source>
        <dbReference type="SAM" id="Phobius"/>
    </source>
</evidence>
<evidence type="ECO:0000256" key="6">
    <source>
        <dbReference type="ARBA" id="ARBA00022989"/>
    </source>
</evidence>
<evidence type="ECO:0000256" key="10">
    <source>
        <dbReference type="ARBA" id="ARBA00023201"/>
    </source>
</evidence>
<accession>A0AAN7VGY5</accession>
<dbReference type="PANTHER" id="PTHR11690:SF184">
    <property type="entry name" value="PICKPOCKET 31"/>
    <property type="match status" value="1"/>
</dbReference>
<organism evidence="14 15">
    <name type="scientific">Pyrocoelia pectoralis</name>
    <dbReference type="NCBI Taxonomy" id="417401"/>
    <lineage>
        <taxon>Eukaryota</taxon>
        <taxon>Metazoa</taxon>
        <taxon>Ecdysozoa</taxon>
        <taxon>Arthropoda</taxon>
        <taxon>Hexapoda</taxon>
        <taxon>Insecta</taxon>
        <taxon>Pterygota</taxon>
        <taxon>Neoptera</taxon>
        <taxon>Endopterygota</taxon>
        <taxon>Coleoptera</taxon>
        <taxon>Polyphaga</taxon>
        <taxon>Elateriformia</taxon>
        <taxon>Elateroidea</taxon>
        <taxon>Lampyridae</taxon>
        <taxon>Lampyrinae</taxon>
        <taxon>Pyrocoelia</taxon>
    </lineage>
</organism>
<reference evidence="14 15" key="1">
    <citation type="journal article" date="2024" name="Insects">
        <title>An Improved Chromosome-Level Genome Assembly of the Firefly Pyrocoelia pectoralis.</title>
        <authorList>
            <person name="Fu X."/>
            <person name="Meyer-Rochow V.B."/>
            <person name="Ballantyne L."/>
            <person name="Zhu X."/>
        </authorList>
    </citation>
    <scope>NUCLEOTIDE SEQUENCE [LARGE SCALE GENOMIC DNA]</scope>
    <source>
        <strain evidence="14">XCY_ONT2</strain>
    </source>
</reference>
<dbReference type="PANTHER" id="PTHR11690">
    <property type="entry name" value="AMILORIDE-SENSITIVE SODIUM CHANNEL-RELATED"/>
    <property type="match status" value="1"/>
</dbReference>
<dbReference type="GO" id="GO:0005886">
    <property type="term" value="C:plasma membrane"/>
    <property type="evidence" value="ECO:0007669"/>
    <property type="project" value="TreeGrafter"/>
</dbReference>
<comment type="caution">
    <text evidence="14">The sequence shown here is derived from an EMBL/GenBank/DDBJ whole genome shotgun (WGS) entry which is preliminary data.</text>
</comment>
<evidence type="ECO:0000313" key="15">
    <source>
        <dbReference type="Proteomes" id="UP001329430"/>
    </source>
</evidence>
<evidence type="ECO:0000256" key="4">
    <source>
        <dbReference type="ARBA" id="ARBA00022461"/>
    </source>
</evidence>
<dbReference type="InterPro" id="IPR001873">
    <property type="entry name" value="ENaC"/>
</dbReference>
<evidence type="ECO:0000256" key="2">
    <source>
        <dbReference type="ARBA" id="ARBA00007193"/>
    </source>
</evidence>
<keyword evidence="15" id="KW-1185">Reference proteome</keyword>
<gene>
    <name evidence="14" type="ORF">RI129_002664</name>
</gene>
<protein>
    <submittedName>
        <fullName evidence="14">Uncharacterized protein</fullName>
    </submittedName>
</protein>
<comment type="similarity">
    <text evidence="2 12">Belongs to the amiloride-sensitive sodium channel (TC 1.A.6) family.</text>
</comment>
<feature type="transmembrane region" description="Helical" evidence="13">
    <location>
        <begin position="395"/>
        <end position="415"/>
    </location>
</feature>
<dbReference type="GO" id="GO:0015280">
    <property type="term" value="F:ligand-gated sodium channel activity"/>
    <property type="evidence" value="ECO:0007669"/>
    <property type="project" value="TreeGrafter"/>
</dbReference>
<dbReference type="AlphaFoldDB" id="A0AAN7VGY5"/>
<evidence type="ECO:0000256" key="3">
    <source>
        <dbReference type="ARBA" id="ARBA00022448"/>
    </source>
</evidence>
<dbReference type="PRINTS" id="PR01078">
    <property type="entry name" value="AMINACHANNEL"/>
</dbReference>
<evidence type="ECO:0000256" key="1">
    <source>
        <dbReference type="ARBA" id="ARBA00004141"/>
    </source>
</evidence>
<keyword evidence="6 13" id="KW-1133">Transmembrane helix</keyword>
<dbReference type="Pfam" id="PF00858">
    <property type="entry name" value="ASC"/>
    <property type="match status" value="1"/>
</dbReference>
<sequence length="425" mass="48274">MVRHKRLNFYLKTTTIHGLHYIADENRNIFIRFLWMIIFVISVIGMFTIFIAQYESFKHNSISFVTETTYLEWNTSFPAVTLCETGSTEIFWTAAPGEDYSPVQQFISDVLFFTGSCYSCSLSCEMCSKLDLHEIVKRFRKGCPSIIPVCEWNGVPFDCCDKFLPIDTEYGICFSINSLHTTKTAKSDINMESNRATGPGELYLEVIEDIRIYFHAPEDVPFINANSDQRKDISLGEVYNVSITVTEIANDQGIQDIAIDKRGCRFPWETPEDMFVHKYYSYSSCVVQCHANAHYNLCNCTHHLMPGLSERKYCDTDGLQCLTDNFDTLNRLHAEGSSKPGLVCDCIPSCVEPEYKIVSEQRSRLKGGNSKISLKLHSLPTFRFKRNVVRSTMDLVVSGGGSVGLFIGASLLNIIEAPYLLFMRQ</sequence>
<evidence type="ECO:0000256" key="8">
    <source>
        <dbReference type="ARBA" id="ARBA00023065"/>
    </source>
</evidence>
<evidence type="ECO:0000256" key="5">
    <source>
        <dbReference type="ARBA" id="ARBA00022692"/>
    </source>
</evidence>
<keyword evidence="3 12" id="KW-0813">Transport</keyword>
<evidence type="ECO:0000256" key="7">
    <source>
        <dbReference type="ARBA" id="ARBA00023053"/>
    </source>
</evidence>
<evidence type="ECO:0000256" key="11">
    <source>
        <dbReference type="ARBA" id="ARBA00023303"/>
    </source>
</evidence>
<keyword evidence="7" id="KW-0915">Sodium</keyword>
<keyword evidence="8 12" id="KW-0406">Ion transport</keyword>
<proteinExistence type="inferred from homology"/>
<keyword evidence="11 12" id="KW-0407">Ion channel</keyword>
<name>A0AAN7VGY5_9COLE</name>
<keyword evidence="10 12" id="KW-0739">Sodium transport</keyword>
<keyword evidence="5 12" id="KW-0812">Transmembrane</keyword>
<feature type="transmembrane region" description="Helical" evidence="13">
    <location>
        <begin position="29"/>
        <end position="52"/>
    </location>
</feature>
<dbReference type="Gene3D" id="2.60.470.10">
    <property type="entry name" value="Acid-sensing ion channels like domains"/>
    <property type="match status" value="1"/>
</dbReference>
<evidence type="ECO:0000256" key="12">
    <source>
        <dbReference type="RuleBase" id="RU000679"/>
    </source>
</evidence>
<comment type="subcellular location">
    <subcellularLocation>
        <location evidence="1">Membrane</location>
        <topology evidence="1">Multi-pass membrane protein</topology>
    </subcellularLocation>
</comment>
<keyword evidence="9 13" id="KW-0472">Membrane</keyword>
<dbReference type="EMBL" id="JAVRBK010000002">
    <property type="protein sequence ID" value="KAK5647772.1"/>
    <property type="molecule type" value="Genomic_DNA"/>
</dbReference>
<evidence type="ECO:0000256" key="9">
    <source>
        <dbReference type="ARBA" id="ARBA00023136"/>
    </source>
</evidence>